<protein>
    <recommendedName>
        <fullName evidence="4">Metal-dependent enzyme</fullName>
    </recommendedName>
</protein>
<dbReference type="EMBL" id="QWLA01000013">
    <property type="protein sequence ID" value="RIH88096.1"/>
    <property type="molecule type" value="Genomic_DNA"/>
</dbReference>
<feature type="transmembrane region" description="Helical" evidence="1">
    <location>
        <begin position="255"/>
        <end position="277"/>
    </location>
</feature>
<dbReference type="Pfam" id="PF07136">
    <property type="entry name" value="DUF1385"/>
    <property type="match status" value="1"/>
</dbReference>
<dbReference type="Proteomes" id="UP000265341">
    <property type="component" value="Unassembled WGS sequence"/>
</dbReference>
<dbReference type="PANTHER" id="PTHR42867">
    <property type="entry name" value="MEMBRANE PROTEIN-RELATED"/>
    <property type="match status" value="1"/>
</dbReference>
<keyword evidence="3" id="KW-1185">Reference proteome</keyword>
<sequence length="333" mass="36572">MRIIERMRTKSPFALPRPSLHEAALSFWARVGAAFTAQANPKNTLGGSAALEGVMMKSPEAWALAVRLPNGQIHTERHEEIALSKKYAWARLPLLRGVVALFDAMSVSYRALSRSAQLAGEEEEQLSKGALYTTMAVSAVIGVLIFIVLPGLLSGFIIDAARYPVWYNALAGVFKASILVGYLLFIGRLPDIKRFFMYHGAEHKAIAAYERDLPLTVENVRAQPAYHPRCGTTFIAFVILASIVVYSVLPGQDNIAWRLGARVLFLPIVAGVAFELLRFTASHGDPFSRLLRGFGFRFQMLTVKEPTDDMIEVAIESTKAAIGEKKPEAVPVA</sequence>
<proteinExistence type="predicted"/>
<feature type="transmembrane region" description="Helical" evidence="1">
    <location>
        <begin position="230"/>
        <end position="249"/>
    </location>
</feature>
<dbReference type="AlphaFoldDB" id="A0A399EXC1"/>
<organism evidence="2 3">
    <name type="scientific">Calidithermus roseus</name>
    <dbReference type="NCBI Taxonomy" id="1644118"/>
    <lineage>
        <taxon>Bacteria</taxon>
        <taxon>Thermotogati</taxon>
        <taxon>Deinococcota</taxon>
        <taxon>Deinococci</taxon>
        <taxon>Thermales</taxon>
        <taxon>Thermaceae</taxon>
        <taxon>Calidithermus</taxon>
    </lineage>
</organism>
<dbReference type="InterPro" id="IPR010787">
    <property type="entry name" value="DUF1385"/>
</dbReference>
<evidence type="ECO:0008006" key="4">
    <source>
        <dbReference type="Google" id="ProtNLM"/>
    </source>
</evidence>
<reference evidence="2 3" key="1">
    <citation type="submission" date="2018-08" db="EMBL/GenBank/DDBJ databases">
        <title>Meiothermus roseus NBRC 110900 genome sequencing project.</title>
        <authorList>
            <person name="Da Costa M.S."/>
            <person name="Albuquerque L."/>
            <person name="Raposo P."/>
            <person name="Froufe H.J.C."/>
            <person name="Barroso C.S."/>
            <person name="Egas C."/>
        </authorList>
    </citation>
    <scope>NUCLEOTIDE SEQUENCE [LARGE SCALE GENOMIC DNA]</scope>
    <source>
        <strain evidence="2 3">NBRC 110900</strain>
    </source>
</reference>
<name>A0A399EXC1_9DEIN</name>
<keyword evidence="1" id="KW-0812">Transmembrane</keyword>
<keyword evidence="1" id="KW-1133">Transmembrane helix</keyword>
<evidence type="ECO:0000313" key="3">
    <source>
        <dbReference type="Proteomes" id="UP000265341"/>
    </source>
</evidence>
<feature type="transmembrane region" description="Helical" evidence="1">
    <location>
        <begin position="130"/>
        <end position="153"/>
    </location>
</feature>
<dbReference type="PANTHER" id="PTHR42867:SF1">
    <property type="entry name" value="MEMBRANE PROTEIN-RELATED"/>
    <property type="match status" value="1"/>
</dbReference>
<evidence type="ECO:0000256" key="1">
    <source>
        <dbReference type="SAM" id="Phobius"/>
    </source>
</evidence>
<evidence type="ECO:0000313" key="2">
    <source>
        <dbReference type="EMBL" id="RIH88096.1"/>
    </source>
</evidence>
<feature type="transmembrane region" description="Helical" evidence="1">
    <location>
        <begin position="165"/>
        <end position="187"/>
    </location>
</feature>
<gene>
    <name evidence="2" type="ORF">Mrose_01000</name>
</gene>
<accession>A0A399EXC1</accession>
<comment type="caution">
    <text evidence="2">The sequence shown here is derived from an EMBL/GenBank/DDBJ whole genome shotgun (WGS) entry which is preliminary data.</text>
</comment>
<keyword evidence="1" id="KW-0472">Membrane</keyword>